<dbReference type="InterPro" id="IPR036163">
    <property type="entry name" value="HMA_dom_sf"/>
</dbReference>
<accession>A0ABD1B1G0</accession>
<dbReference type="PANTHER" id="PTHR22814:SF312">
    <property type="entry name" value="HEAVY METAL-ASSOCIATED ISOPRENYLATED PLANT PROTEIN 29"/>
    <property type="match status" value="1"/>
</dbReference>
<dbReference type="Gene3D" id="3.30.70.100">
    <property type="match status" value="1"/>
</dbReference>
<feature type="domain" description="HMA" evidence="2">
    <location>
        <begin position="1"/>
        <end position="65"/>
    </location>
</feature>
<gene>
    <name evidence="3" type="ORF">V5N11_019262</name>
</gene>
<dbReference type="AlphaFoldDB" id="A0ABD1B1G0"/>
<keyword evidence="1" id="KW-0479">Metal-binding</keyword>
<organism evidence="3 4">
    <name type="scientific">Cardamine amara subsp. amara</name>
    <dbReference type="NCBI Taxonomy" id="228776"/>
    <lineage>
        <taxon>Eukaryota</taxon>
        <taxon>Viridiplantae</taxon>
        <taxon>Streptophyta</taxon>
        <taxon>Embryophyta</taxon>
        <taxon>Tracheophyta</taxon>
        <taxon>Spermatophyta</taxon>
        <taxon>Magnoliopsida</taxon>
        <taxon>eudicotyledons</taxon>
        <taxon>Gunneridae</taxon>
        <taxon>Pentapetalae</taxon>
        <taxon>rosids</taxon>
        <taxon>malvids</taxon>
        <taxon>Brassicales</taxon>
        <taxon>Brassicaceae</taxon>
        <taxon>Cardamineae</taxon>
        <taxon>Cardamine</taxon>
    </lineage>
</organism>
<dbReference type="SUPFAM" id="SSF55008">
    <property type="entry name" value="HMA, heavy metal-associated domain"/>
    <property type="match status" value="1"/>
</dbReference>
<dbReference type="EMBL" id="JBANAX010000361">
    <property type="protein sequence ID" value="KAL1212810.1"/>
    <property type="molecule type" value="Genomic_DNA"/>
</dbReference>
<evidence type="ECO:0000259" key="2">
    <source>
        <dbReference type="PROSITE" id="PS50846"/>
    </source>
</evidence>
<proteinExistence type="predicted"/>
<dbReference type="GO" id="GO:0046872">
    <property type="term" value="F:metal ion binding"/>
    <property type="evidence" value="ECO:0007669"/>
    <property type="project" value="UniProtKB-KW"/>
</dbReference>
<reference evidence="3 4" key="1">
    <citation type="submission" date="2024-04" db="EMBL/GenBank/DDBJ databases">
        <title>Genome assembly C_amara_ONT_v2.</title>
        <authorList>
            <person name="Yant L."/>
            <person name="Moore C."/>
            <person name="Slenker M."/>
        </authorList>
    </citation>
    <scope>NUCLEOTIDE SEQUENCE [LARGE SCALE GENOMIC DNA]</scope>
    <source>
        <tissue evidence="3">Leaf</tissue>
    </source>
</reference>
<dbReference type="Pfam" id="PF00403">
    <property type="entry name" value="HMA"/>
    <property type="match status" value="1"/>
</dbReference>
<keyword evidence="4" id="KW-1185">Reference proteome</keyword>
<dbReference type="Proteomes" id="UP001558713">
    <property type="component" value="Unassembled WGS sequence"/>
</dbReference>
<comment type="caution">
    <text evidence="3">The sequence shown here is derived from an EMBL/GenBank/DDBJ whole genome shotgun (WGS) entry which is preliminary data.</text>
</comment>
<dbReference type="PROSITE" id="PS50846">
    <property type="entry name" value="HMA_2"/>
    <property type="match status" value="1"/>
</dbReference>
<dbReference type="InterPro" id="IPR006121">
    <property type="entry name" value="HMA_dom"/>
</dbReference>
<sequence>MTTVVSMEVSIDCPGCENNVKKALKKIKGVHDVEIDMKQQKVTVTGWAEQKKVLKAARNITRKDVCLWACPYDSQSNGFNDRYFKKKNRKIKNLSKNGEKVSSYNYYEHGYDGHDHGYAQQRPYSGLFDENASSMFSEENPHFCSIM</sequence>
<dbReference type="PANTHER" id="PTHR22814">
    <property type="entry name" value="COPPER TRANSPORT PROTEIN ATOX1-RELATED"/>
    <property type="match status" value="1"/>
</dbReference>
<evidence type="ECO:0000256" key="1">
    <source>
        <dbReference type="ARBA" id="ARBA00022723"/>
    </source>
</evidence>
<evidence type="ECO:0000313" key="4">
    <source>
        <dbReference type="Proteomes" id="UP001558713"/>
    </source>
</evidence>
<name>A0ABD1B1G0_CARAN</name>
<protein>
    <submittedName>
        <fullName evidence="3">Heavy metal-associated isoprenylated plant protein 29</fullName>
    </submittedName>
</protein>
<dbReference type="CDD" id="cd00371">
    <property type="entry name" value="HMA"/>
    <property type="match status" value="1"/>
</dbReference>
<evidence type="ECO:0000313" key="3">
    <source>
        <dbReference type="EMBL" id="KAL1212810.1"/>
    </source>
</evidence>